<dbReference type="GO" id="GO:0006355">
    <property type="term" value="P:regulation of DNA-templated transcription"/>
    <property type="evidence" value="ECO:0007669"/>
    <property type="project" value="InterPro"/>
</dbReference>
<dbReference type="InterPro" id="IPR016032">
    <property type="entry name" value="Sig_transdc_resp-reg_C-effctor"/>
</dbReference>
<keyword evidence="3" id="KW-1185">Reference proteome</keyword>
<dbReference type="InterPro" id="IPR041664">
    <property type="entry name" value="AAA_16"/>
</dbReference>
<dbReference type="SUPFAM" id="SSF52540">
    <property type="entry name" value="P-loop containing nucleoside triphosphate hydrolases"/>
    <property type="match status" value="1"/>
</dbReference>
<name>A0A1W2EBG1_9BACT</name>
<evidence type="ECO:0000313" key="3">
    <source>
        <dbReference type="Proteomes" id="UP000192418"/>
    </source>
</evidence>
<dbReference type="OrthoDB" id="223734at2"/>
<dbReference type="EMBL" id="FWXY01000028">
    <property type="protein sequence ID" value="SMD07094.1"/>
    <property type="molecule type" value="Genomic_DNA"/>
</dbReference>
<dbReference type="STRING" id="1121400.SAMN02746065_12826"/>
<dbReference type="InterPro" id="IPR027417">
    <property type="entry name" value="P-loop_NTPase"/>
</dbReference>
<dbReference type="Pfam" id="PF13191">
    <property type="entry name" value="AAA_16"/>
    <property type="match status" value="1"/>
</dbReference>
<dbReference type="Gene3D" id="3.40.50.300">
    <property type="entry name" value="P-loop containing nucleotide triphosphate hydrolases"/>
    <property type="match status" value="1"/>
</dbReference>
<dbReference type="SMART" id="SM01043">
    <property type="entry name" value="BTAD"/>
    <property type="match status" value="1"/>
</dbReference>
<dbReference type="GO" id="GO:0003677">
    <property type="term" value="F:DNA binding"/>
    <property type="evidence" value="ECO:0007669"/>
    <property type="project" value="InterPro"/>
</dbReference>
<proteinExistence type="predicted"/>
<dbReference type="AlphaFoldDB" id="A0A1W2EBG1"/>
<dbReference type="Pfam" id="PF03704">
    <property type="entry name" value="BTAD"/>
    <property type="match status" value="1"/>
</dbReference>
<organism evidence="2 3">
    <name type="scientific">Desulfocicer vacuolatum DSM 3385</name>
    <dbReference type="NCBI Taxonomy" id="1121400"/>
    <lineage>
        <taxon>Bacteria</taxon>
        <taxon>Pseudomonadati</taxon>
        <taxon>Thermodesulfobacteriota</taxon>
        <taxon>Desulfobacteria</taxon>
        <taxon>Desulfobacterales</taxon>
        <taxon>Desulfobacteraceae</taxon>
        <taxon>Desulfocicer</taxon>
    </lineage>
</organism>
<dbReference type="SUPFAM" id="SSF46894">
    <property type="entry name" value="C-terminal effector domain of the bipartite response regulators"/>
    <property type="match status" value="1"/>
</dbReference>
<dbReference type="PANTHER" id="PTHR35807">
    <property type="entry name" value="TRANSCRIPTIONAL REGULATOR REDD-RELATED"/>
    <property type="match status" value="1"/>
</dbReference>
<dbReference type="Gene3D" id="1.10.10.10">
    <property type="entry name" value="Winged helix-like DNA-binding domain superfamily/Winged helix DNA-binding domain"/>
    <property type="match status" value="1"/>
</dbReference>
<dbReference type="Gene3D" id="1.25.40.10">
    <property type="entry name" value="Tetratricopeptide repeat domain"/>
    <property type="match status" value="2"/>
</dbReference>
<evidence type="ECO:0000259" key="1">
    <source>
        <dbReference type="SMART" id="SM01043"/>
    </source>
</evidence>
<dbReference type="Pfam" id="PF25873">
    <property type="entry name" value="WHD_MalT"/>
    <property type="match status" value="1"/>
</dbReference>
<dbReference type="PANTHER" id="PTHR35807:SF2">
    <property type="entry name" value="TRANSCRIPTIONAL ACTIVATOR DOMAIN"/>
    <property type="match status" value="1"/>
</dbReference>
<gene>
    <name evidence="2" type="ORF">SAMN02746065_12826</name>
</gene>
<reference evidence="2 3" key="1">
    <citation type="submission" date="2017-04" db="EMBL/GenBank/DDBJ databases">
        <authorList>
            <person name="Afonso C.L."/>
            <person name="Miller P.J."/>
            <person name="Scott M.A."/>
            <person name="Spackman E."/>
            <person name="Goraichik I."/>
            <person name="Dimitrov K.M."/>
            <person name="Suarez D.L."/>
            <person name="Swayne D.E."/>
        </authorList>
    </citation>
    <scope>NUCLEOTIDE SEQUENCE [LARGE SCALE GENOMIC DNA]</scope>
    <source>
        <strain evidence="2 3">DSM 3385</strain>
    </source>
</reference>
<feature type="domain" description="Bacterial transcriptional activator" evidence="1">
    <location>
        <begin position="949"/>
        <end position="1094"/>
    </location>
</feature>
<sequence length="1096" mass="125776">MNQYRPPHISNIVHRQRLFTLLDTHFHKQTVIISGQAAQGKSTLVASYLALSREKVLWFHLSPNHGDHSKLFDLLFQGIKKTGMEAQSGTVHGDIPHTTLGTDKAFLRHFEGISVMLRHIPRPLILVLDDFESLEESSSGFQLIKELLNQRFDKLKIFILSRTIPPLPMPRFKMEQNIAMLTNEDLAFTIGETRQFFSQKNNMDTGDIEKIQKITQGWAGGLTLVFQCMDRFKNIDNLPDRLSWEVFSFFSQEIYQTLTRDMQSFLMKTAVLDTIDPGAALYISHAPGAFDVLKALEKKNLFIQRIDFGGKGPAFKYHKLFREFLLQDLLKTKGAQTVEKLNRRAGQFYWNKRDHEQAMDYFIKAHAFCEIADIIKIKGTDYLIKQKMSRLKKRMDALPREMTQNDPWLLFFLTMTRRIQGGKKNIRDLKRAIGIFEENKDTRGILLGVGYLIEAAVFIRQPSRNILEWIKKGEKQLRGMDQKNRYPWARSLLWQQMGLGYIAGNGNIPKGISACKNAMLLGRQINNEDLVLNASITLTFGYVQAGDFANARKMLSKIKNLTSEGRHPEYRALKAIVGIDFALKNGQFDAARELLKRSEADIEKFGLIFLYPGFVEAKALYLLYTGQFNDARQMADHLNDFSLLEGNTFYKGISHRIKALSHLREKACTPAEQEINLALDALAQVPKGDIHYFLTRQLAGIILFHNKAHARARELLEPVLNYFQSISSDLCACETQLILGLSAWELDDPETAFFHLKNGYDKACRENYDFFPLIGETLLIKAIVLLTAHGQIQPLAPYPLSLMQNTPPEKVFLSMEQMSAPCSKTEKNKRLENLHPLYKQLLPKIRIKTLGQFTIQCNDKTVDHKTLGGSKPLLLLKAIVCHGSREIPKEILIDNLWPEATAKAGEKNFKINLHRLRKALEPQPIKEFGHSYIIQKSGLISLDGELVSLDVDEFMAAGTRAMEEERKEQFKAALGYYDHAMKLYKGDYFNEEPYVEWMARKRDLFKARFMEWMQKKARLHEELDQRDSAISTWHRILGMDACFESAYRNLMILHADGGEKNKAMEIFKRCRDTLQKELSTQPGPQTMGLYDQIISR</sequence>
<accession>A0A1W2EBG1</accession>
<dbReference type="InterPro" id="IPR011990">
    <property type="entry name" value="TPR-like_helical_dom_sf"/>
</dbReference>
<dbReference type="InterPro" id="IPR036388">
    <property type="entry name" value="WH-like_DNA-bd_sf"/>
</dbReference>
<dbReference type="InterPro" id="IPR051677">
    <property type="entry name" value="AfsR-DnrI-RedD_regulator"/>
</dbReference>
<dbReference type="Proteomes" id="UP000192418">
    <property type="component" value="Unassembled WGS sequence"/>
</dbReference>
<protein>
    <submittedName>
        <fullName evidence="2">Transcriptional activator domain-containing protein</fullName>
    </submittedName>
</protein>
<dbReference type="InterPro" id="IPR005158">
    <property type="entry name" value="BTAD"/>
</dbReference>
<evidence type="ECO:0000313" key="2">
    <source>
        <dbReference type="EMBL" id="SMD07094.1"/>
    </source>
</evidence>
<dbReference type="InterPro" id="IPR059106">
    <property type="entry name" value="WHD_MalT"/>
</dbReference>
<dbReference type="SUPFAM" id="SSF48452">
    <property type="entry name" value="TPR-like"/>
    <property type="match status" value="1"/>
</dbReference>
<dbReference type="RefSeq" id="WP_084071438.1">
    <property type="nucleotide sequence ID" value="NZ_FWXY01000028.1"/>
</dbReference>